<dbReference type="RefSeq" id="WP_048072292.1">
    <property type="nucleotide sequence ID" value="NZ_CALCVY010000216.1"/>
</dbReference>
<dbReference type="Gene3D" id="3.50.50.60">
    <property type="entry name" value="FAD/NAD(P)-binding domain"/>
    <property type="match status" value="1"/>
</dbReference>
<dbReference type="UniPathway" id="UPA00060"/>
<dbReference type="Proteomes" id="UP000606900">
    <property type="component" value="Unassembled WGS sequence"/>
</dbReference>
<dbReference type="Proteomes" id="UP000062768">
    <property type="component" value="Chromosome I"/>
</dbReference>
<dbReference type="PANTHER" id="PTHR43422:SF3">
    <property type="entry name" value="THIAMINE THIAZOLE SYNTHASE"/>
    <property type="match status" value="1"/>
</dbReference>
<dbReference type="InterPro" id="IPR036188">
    <property type="entry name" value="FAD/NAD-bd_sf"/>
</dbReference>
<proteinExistence type="inferred from homology"/>
<keyword evidence="2 6" id="KW-0479">Metal-binding</keyword>
<keyword evidence="3 6" id="KW-0784">Thiamine biosynthesis</keyword>
<dbReference type="AlphaFoldDB" id="A0A089ZH11"/>
<dbReference type="GO" id="GO:0009229">
    <property type="term" value="P:thiamine diphosphate biosynthetic process"/>
    <property type="evidence" value="ECO:0007669"/>
    <property type="project" value="UniProtKB-UniRule"/>
</dbReference>
<dbReference type="STRING" id="2162.BRM9_0713"/>
<evidence type="ECO:0000256" key="3">
    <source>
        <dbReference type="ARBA" id="ARBA00022977"/>
    </source>
</evidence>
<evidence type="ECO:0000313" key="8">
    <source>
        <dbReference type="EMBL" id="CEA13026.1"/>
    </source>
</evidence>
<name>A0A089ZH11_METFO</name>
<comment type="catalytic activity">
    <reaction evidence="6">
        <text>hydrogen sulfide + glycine + NAD(+) = ADP-5-ethyl-4-methylthiazole-2-carboxylate + nicotinamide + 3 H2O + H(+)</text>
        <dbReference type="Rhea" id="RHEA:55704"/>
        <dbReference type="ChEBI" id="CHEBI:15377"/>
        <dbReference type="ChEBI" id="CHEBI:15378"/>
        <dbReference type="ChEBI" id="CHEBI:17154"/>
        <dbReference type="ChEBI" id="CHEBI:29919"/>
        <dbReference type="ChEBI" id="CHEBI:57305"/>
        <dbReference type="ChEBI" id="CHEBI:57540"/>
        <dbReference type="ChEBI" id="CHEBI:139151"/>
        <dbReference type="EC" id="2.4.2.59"/>
    </reaction>
</comment>
<keyword evidence="1 6" id="KW-0808">Transferase</keyword>
<dbReference type="PATRIC" id="fig|2162.10.peg.1823"/>
<keyword evidence="4 6" id="KW-0408">Iron</keyword>
<dbReference type="OrthoDB" id="4240at2157"/>
<dbReference type="Proteomes" id="UP000029661">
    <property type="component" value="Chromosome"/>
</dbReference>
<reference evidence="9" key="3">
    <citation type="submission" date="2014-09" db="EMBL/GenBank/DDBJ databases">
        <authorList>
            <person name="Bishop-Lilly K.A."/>
            <person name="Broomall S.M."/>
            <person name="Chain P.S."/>
            <person name="Chertkov O."/>
            <person name="Coyne S.R."/>
            <person name="Daligault H.E."/>
            <person name="Davenport K.W."/>
            <person name="Erkkila T."/>
            <person name="Frey K.G."/>
            <person name="Gibbons H.S."/>
            <person name="Gu W."/>
            <person name="Jaissle J."/>
            <person name="Johnson S.L."/>
            <person name="Koroleva G.I."/>
            <person name="Ladner J.T."/>
            <person name="Lo C.-C."/>
            <person name="Minogue T.D."/>
            <person name="Munk C."/>
            <person name="Palacios G.F."/>
            <person name="Redden C.L."/>
            <person name="Rosenzweig C.N."/>
            <person name="Scholz M.B."/>
            <person name="Teshima H."/>
            <person name="Xu Y."/>
        </authorList>
    </citation>
    <scope>NUCLEOTIDE SEQUENCE</scope>
    <source>
        <strain evidence="9">Mb9</strain>
    </source>
</reference>
<evidence type="ECO:0000313" key="11">
    <source>
        <dbReference type="Proteomes" id="UP000029661"/>
    </source>
</evidence>
<evidence type="ECO:0000256" key="1">
    <source>
        <dbReference type="ARBA" id="ARBA00022679"/>
    </source>
</evidence>
<comment type="cofactor">
    <cofactor evidence="6">
        <name>Fe(2+)</name>
        <dbReference type="ChEBI" id="CHEBI:29033"/>
    </cofactor>
</comment>
<feature type="binding site" evidence="6">
    <location>
        <position position="155"/>
    </location>
    <ligand>
        <name>Fe cation</name>
        <dbReference type="ChEBI" id="CHEBI:24875"/>
        <note>ligand shared between two adjacent protomers</note>
    </ligand>
</feature>
<feature type="binding site" description="in other chain" evidence="6">
    <location>
        <position position="63"/>
    </location>
    <ligand>
        <name>NAD(+)</name>
        <dbReference type="ChEBI" id="CHEBI:57540"/>
        <note>ligand shared between two adjacent protomers</note>
    </ligand>
</feature>
<dbReference type="KEGG" id="mfc:BRM9_0713"/>
<organism evidence="7 11">
    <name type="scientific">Methanobacterium formicicum</name>
    <dbReference type="NCBI Taxonomy" id="2162"/>
    <lineage>
        <taxon>Archaea</taxon>
        <taxon>Methanobacteriati</taxon>
        <taxon>Methanobacteriota</taxon>
        <taxon>Methanomada group</taxon>
        <taxon>Methanobacteria</taxon>
        <taxon>Methanobacteriales</taxon>
        <taxon>Methanobacteriaceae</taxon>
        <taxon>Methanobacterium</taxon>
    </lineage>
</organism>
<dbReference type="EMBL" id="LN515531">
    <property type="protein sequence ID" value="CEA13026.1"/>
    <property type="molecule type" value="Genomic_DNA"/>
</dbReference>
<evidence type="ECO:0000256" key="6">
    <source>
        <dbReference type="HAMAP-Rule" id="MF_00304"/>
    </source>
</evidence>
<feature type="binding site" description="in other chain" evidence="6">
    <location>
        <position position="127"/>
    </location>
    <ligand>
        <name>NAD(+)</name>
        <dbReference type="ChEBI" id="CHEBI:57540"/>
        <note>ligand shared between two adjacent protomers</note>
    </ligand>
</feature>
<feature type="binding site" description="in other chain" evidence="6">
    <location>
        <position position="224"/>
    </location>
    <ligand>
        <name>NAD(+)</name>
        <dbReference type="ChEBI" id="CHEBI:57540"/>
        <note>ligand shared between two adjacent protomers</note>
    </ligand>
</feature>
<evidence type="ECO:0000313" key="7">
    <source>
        <dbReference type="EMBL" id="AIS31533.1"/>
    </source>
</evidence>
<dbReference type="GO" id="GO:0009228">
    <property type="term" value="P:thiamine biosynthetic process"/>
    <property type="evidence" value="ECO:0007669"/>
    <property type="project" value="UniProtKB-KW"/>
</dbReference>
<gene>
    <name evidence="6" type="primary">thi4</name>
    <name evidence="7" type="ORF">BRM9_0713</name>
    <name evidence="8" type="ORF">DSM1535_0665</name>
    <name evidence="10" type="ORF">ISP06_06270</name>
    <name evidence="9" type="ORF">MB9_1749</name>
</gene>
<comment type="caution">
    <text evidence="6">Lacks conserved residue(s) required for the propagation of feature annotation.</text>
</comment>
<evidence type="ECO:0000256" key="5">
    <source>
        <dbReference type="ARBA" id="ARBA00023027"/>
    </source>
</evidence>
<dbReference type="GO" id="GO:0005506">
    <property type="term" value="F:iron ion binding"/>
    <property type="evidence" value="ECO:0007669"/>
    <property type="project" value="UniProtKB-UniRule"/>
</dbReference>
<comment type="similarity">
    <text evidence="6">Belongs to the THI4 family.</text>
</comment>
<dbReference type="KEGG" id="mfi:DSM1535_0665"/>
<comment type="pathway">
    <text evidence="6">Cofactor biosynthesis; thiamine diphosphate biosynthesis.</text>
</comment>
<dbReference type="GO" id="GO:0016853">
    <property type="term" value="F:isomerase activity"/>
    <property type="evidence" value="ECO:0007669"/>
    <property type="project" value="UniProtKB-KW"/>
</dbReference>
<feature type="binding site" evidence="6">
    <location>
        <begin position="153"/>
        <end position="155"/>
    </location>
    <ligand>
        <name>NAD(+)</name>
        <dbReference type="ChEBI" id="CHEBI:57540"/>
        <note>ligand shared between two adjacent protomers</note>
    </ligand>
</feature>
<dbReference type="EMBL" id="JADIIL010000022">
    <property type="protein sequence ID" value="MBF4475060.1"/>
    <property type="molecule type" value="Genomic_DNA"/>
</dbReference>
<dbReference type="GeneID" id="26739985"/>
<dbReference type="EC" id="2.4.2.59" evidence="6"/>
<keyword evidence="12" id="KW-1185">Reference proteome</keyword>
<dbReference type="GO" id="GO:0016763">
    <property type="term" value="F:pentosyltransferase activity"/>
    <property type="evidence" value="ECO:0007669"/>
    <property type="project" value="UniProtKB-UniRule"/>
</dbReference>
<protein>
    <recommendedName>
        <fullName evidence="6">Thiamine thiazole synthase</fullName>
        <ecNumber evidence="6">2.4.2.59</ecNumber>
    </recommendedName>
</protein>
<evidence type="ECO:0000256" key="2">
    <source>
        <dbReference type="ARBA" id="ARBA00022723"/>
    </source>
</evidence>
<sequence>MKLDDITVSKGIVAGYMEELLDYMEMDVAIGGGGPSGLTAGYYLAKAGLKVALFEKKLSMGGGMWGGGMMFNKIVVQEDGKRILDEMGIRSQEYEEGYYLADSVESASTICSKACQAGLKVFNLMEIEDVMIKEKGVEGLVINWSPVEMAGLHVDPITIGARAVIDATGHPCEVVKVLERKMEAPLKTETGKIMGEKSMWADVAEQNIMGNVGEIYPGMYVTGMAANAVHGSPRMGPIFGGMLLSGEKVAEMLIEKLK</sequence>
<keyword evidence="8" id="KW-0413">Isomerase</keyword>
<dbReference type="EMBL" id="CP006933">
    <property type="protein sequence ID" value="AIS31533.1"/>
    <property type="molecule type" value="Genomic_DNA"/>
</dbReference>
<dbReference type="GO" id="GO:0052837">
    <property type="term" value="P:thiazole biosynthetic process"/>
    <property type="evidence" value="ECO:0007669"/>
    <property type="project" value="UniProtKB-UniRule"/>
</dbReference>
<dbReference type="PANTHER" id="PTHR43422">
    <property type="entry name" value="THIAMINE THIAZOLE SYNTHASE"/>
    <property type="match status" value="1"/>
</dbReference>
<feature type="binding site" description="in other chain" evidence="6">
    <location>
        <position position="36"/>
    </location>
    <ligand>
        <name>NAD(+)</name>
        <dbReference type="ChEBI" id="CHEBI:57540"/>
        <note>ligand shared between two adjacent protomers</note>
    </ligand>
</feature>
<keyword evidence="5 6" id="KW-0520">NAD</keyword>
<dbReference type="Pfam" id="PF01946">
    <property type="entry name" value="Thi4"/>
    <property type="match status" value="1"/>
</dbReference>
<comment type="function">
    <text evidence="6">Involved in the biosynthesis of the thiazole moiety of thiamine. Catalyzes the conversion of NAD and glycine to adenosine diphosphate 5-(2-hydroxyethyl)-4-methylthiazole-2-carboxylate (ADT), an adenylated thiazole intermediate, using free sulfide as a source of sulfur.</text>
</comment>
<reference evidence="10" key="4">
    <citation type="submission" date="2020-10" db="EMBL/GenBank/DDBJ databases">
        <title>Dehalococcoides mccartyi of a TCE/Cr reducing biochatode.</title>
        <authorList>
            <person name="Matturro B."/>
        </authorList>
    </citation>
    <scope>NUCLEOTIDE SEQUENCE</scope>
    <source>
        <strain evidence="10">Bin2</strain>
    </source>
</reference>
<evidence type="ECO:0000313" key="10">
    <source>
        <dbReference type="EMBL" id="MBF4475060.1"/>
    </source>
</evidence>
<accession>A0A089ZH11</accession>
<comment type="subunit">
    <text evidence="6">Homooctamer; tetramer of dimers.</text>
</comment>
<evidence type="ECO:0000313" key="12">
    <source>
        <dbReference type="Proteomes" id="UP000062768"/>
    </source>
</evidence>
<feature type="binding site" description="in other chain" evidence="6">
    <location>
        <begin position="55"/>
        <end position="56"/>
    </location>
    <ligand>
        <name>NAD(+)</name>
        <dbReference type="ChEBI" id="CHEBI:57540"/>
        <note>ligand shared between two adjacent protomers</note>
    </ligand>
</feature>
<dbReference type="InterPro" id="IPR002922">
    <property type="entry name" value="Thi4_fam"/>
</dbReference>
<evidence type="ECO:0000256" key="4">
    <source>
        <dbReference type="ARBA" id="ARBA00023004"/>
    </source>
</evidence>
<reference evidence="8" key="2">
    <citation type="submission" date="2014-08" db="EMBL/GenBank/DDBJ databases">
        <authorList>
            <person name="Wibberg D."/>
        </authorList>
    </citation>
    <scope>NUCLEOTIDE SEQUENCE</scope>
</reference>
<dbReference type="NCBIfam" id="TIGR00292">
    <property type="entry name" value="sulfide-dependent adenosine diphosphate thiazole synthase"/>
    <property type="match status" value="1"/>
</dbReference>
<reference evidence="7" key="1">
    <citation type="submission" date="2013-12" db="EMBL/GenBank/DDBJ databases">
        <title>The complete genome sequence of Methanobacterium sp. BRM9.</title>
        <authorList>
            <consortium name="Pastoral Greenhouse Gas Research Consortium"/>
            <person name="Kelly W.J."/>
            <person name="Leahy S.C."/>
            <person name="Perry R."/>
            <person name="Li D."/>
            <person name="Altermann E."/>
            <person name="Lambie S.C."/>
            <person name="Attwood G.T."/>
        </authorList>
    </citation>
    <scope>NUCLEOTIDE SEQUENCE [LARGE SCALE GENOMIC DNA]</scope>
    <source>
        <strain evidence="7">BRM9</strain>
    </source>
</reference>
<dbReference type="EMBL" id="LN734822">
    <property type="protein sequence ID" value="CEL25384.1"/>
    <property type="molecule type" value="Genomic_DNA"/>
</dbReference>
<dbReference type="InterPro" id="IPR022828">
    <property type="entry name" value="Thi4_prok"/>
</dbReference>
<dbReference type="HAMAP" id="MF_00304">
    <property type="entry name" value="Thi4"/>
    <property type="match status" value="1"/>
</dbReference>
<dbReference type="SUPFAM" id="SSF51905">
    <property type="entry name" value="FAD/NAD(P)-binding domain"/>
    <property type="match status" value="1"/>
</dbReference>
<feature type="binding site" evidence="6">
    <location>
        <position position="234"/>
    </location>
    <ligand>
        <name>glycine</name>
        <dbReference type="ChEBI" id="CHEBI:57305"/>
    </ligand>
</feature>
<evidence type="ECO:0000313" key="9">
    <source>
        <dbReference type="EMBL" id="CEL25384.1"/>
    </source>
</evidence>
<feature type="binding site" description="in other chain" evidence="6">
    <location>
        <position position="170"/>
    </location>
    <ligand>
        <name>Fe cation</name>
        <dbReference type="ChEBI" id="CHEBI:24875"/>
        <note>ligand shared between two adjacent protomers</note>
    </ligand>
</feature>